<comment type="caution">
    <text evidence="1">The sequence shown here is derived from an EMBL/GenBank/DDBJ whole genome shotgun (WGS) entry which is preliminary data.</text>
</comment>
<dbReference type="EMBL" id="CAUZLR010000010">
    <property type="protein sequence ID" value="CAK1252218.1"/>
    <property type="molecule type" value="Genomic_DNA"/>
</dbReference>
<accession>A0ABN9Z147</accession>
<name>A0ABN9Z147_9LACO</name>
<keyword evidence="2" id="KW-1185">Reference proteome</keyword>
<sequence>MDYATYNENSATLYNVSAIDVWEIHQQDETLFADNQTYECPSCKIPLLLVGLNISSPKRVYFRTFSQKPHDSDCEEFSSVDDSSTYSGSSIEEDGLIDTSIDTLFFKQKSHTTKIDSTGNDAVTPLHQSVLNKKTKNTLTVDEYHSRRSISVSLHRVCLIINNATKAGKPWGNMPVEFEWPHIDKNRNVLKYSGVQNQRTTLANIVKNNKNIPPLSDNHDYIYYVDVHVSLINDNQYGKLYLFDFGDNYHFAKFSPNRLKGIANIDRIRSAERDTTKLKIMLCGHFFKVAGNVVFSPRTPFVSDFITIPDE</sequence>
<dbReference type="RefSeq" id="WP_338342206.1">
    <property type="nucleotide sequence ID" value="NZ_CAUZLK010000008.1"/>
</dbReference>
<protein>
    <submittedName>
        <fullName evidence="1">Uncharacterized protein</fullName>
    </submittedName>
</protein>
<evidence type="ECO:0000313" key="2">
    <source>
        <dbReference type="Proteomes" id="UP001314261"/>
    </source>
</evidence>
<reference evidence="1 2" key="1">
    <citation type="submission" date="2023-10" db="EMBL/GenBank/DDBJ databases">
        <authorList>
            <person name="Botero Cardona J."/>
        </authorList>
    </citation>
    <scope>NUCLEOTIDE SEQUENCE [LARGE SCALE GENOMIC DNA]</scope>
    <source>
        <strain evidence="1 2">R-54839</strain>
    </source>
</reference>
<evidence type="ECO:0000313" key="1">
    <source>
        <dbReference type="EMBL" id="CAK1252218.1"/>
    </source>
</evidence>
<organism evidence="1 2">
    <name type="scientific">Fructobacillus fructosus</name>
    <dbReference type="NCBI Taxonomy" id="1631"/>
    <lineage>
        <taxon>Bacteria</taxon>
        <taxon>Bacillati</taxon>
        <taxon>Bacillota</taxon>
        <taxon>Bacilli</taxon>
        <taxon>Lactobacillales</taxon>
        <taxon>Lactobacillaceae</taxon>
        <taxon>Fructobacillus</taxon>
    </lineage>
</organism>
<proteinExistence type="predicted"/>
<dbReference type="GeneID" id="89537199"/>
<gene>
    <name evidence="1" type="ORF">R54839_PPFHFPJH_01435</name>
</gene>
<dbReference type="Proteomes" id="UP001314261">
    <property type="component" value="Unassembled WGS sequence"/>
</dbReference>